<dbReference type="EMBL" id="HE573027">
    <property type="protein sequence ID" value="CCC52683.1"/>
    <property type="molecule type" value="Genomic_DNA"/>
</dbReference>
<dbReference type="AlphaFoldDB" id="G0UA51"/>
<sequence>MSLKAVGWLSTKLGIDISGRNSDTASHCSVAGTSSTLGTCFNKLNDAVFGSNNNDGFGKGSDVFEAPFANTGSSNRLPQSPDNVELDENGLPVSKNWYYFDEKLGRWNVSPEAPDSIKAEFQQRLQEEENERTGKNVVLPPPPPPPPPVSTAPGPVPQAPLFAMGKCDSTTPYAHGLHPQGVFGTQQSTSGAHQRVQYAVPDYFGTTAPSEAYLDAQSGNQNIPLGALASQQFPRPMQSDNPHQGQSLWPPAQPAYPYNMQAQSLPQDQQLPHQHQQQICAPYTPGNDPADNSVHRTHNVNSQLWQTAARLPS</sequence>
<evidence type="ECO:0000256" key="1">
    <source>
        <dbReference type="SAM" id="MobiDB-lite"/>
    </source>
</evidence>
<dbReference type="VEuPathDB" id="TriTrypDB:TvY486_1101680"/>
<gene>
    <name evidence="2" type="ORF">TVY486_1101680</name>
</gene>
<feature type="compositionally biased region" description="Polar residues" evidence="1">
    <location>
        <begin position="234"/>
        <end position="247"/>
    </location>
</feature>
<protein>
    <submittedName>
        <fullName evidence="2">Uncharacterized protein</fullName>
    </submittedName>
</protein>
<name>G0UA51_TRYVY</name>
<feature type="compositionally biased region" description="Low complexity" evidence="1">
    <location>
        <begin position="263"/>
        <end position="278"/>
    </location>
</feature>
<feature type="region of interest" description="Disordered" evidence="1">
    <location>
        <begin position="123"/>
        <end position="152"/>
    </location>
</feature>
<feature type="region of interest" description="Disordered" evidence="1">
    <location>
        <begin position="234"/>
        <end position="295"/>
    </location>
</feature>
<organism evidence="2">
    <name type="scientific">Trypanosoma vivax (strain Y486)</name>
    <dbReference type="NCBI Taxonomy" id="1055687"/>
    <lineage>
        <taxon>Eukaryota</taxon>
        <taxon>Discoba</taxon>
        <taxon>Euglenozoa</taxon>
        <taxon>Kinetoplastea</taxon>
        <taxon>Metakinetoplastina</taxon>
        <taxon>Trypanosomatida</taxon>
        <taxon>Trypanosomatidae</taxon>
        <taxon>Trypanosoma</taxon>
        <taxon>Duttonella</taxon>
    </lineage>
</organism>
<evidence type="ECO:0000313" key="2">
    <source>
        <dbReference type="EMBL" id="CCC52683.1"/>
    </source>
</evidence>
<dbReference type="OMA" id="RWNVSPE"/>
<accession>G0UA51</accession>
<proteinExistence type="predicted"/>
<feature type="compositionally biased region" description="Basic and acidic residues" evidence="1">
    <location>
        <begin position="125"/>
        <end position="134"/>
    </location>
</feature>
<feature type="compositionally biased region" description="Pro residues" evidence="1">
    <location>
        <begin position="139"/>
        <end position="152"/>
    </location>
</feature>
<reference evidence="2" key="1">
    <citation type="journal article" date="2012" name="Proc. Natl. Acad. Sci. U.S.A.">
        <title>Antigenic diversity is generated by distinct evolutionary mechanisms in African trypanosome species.</title>
        <authorList>
            <person name="Jackson A.P."/>
            <person name="Berry A."/>
            <person name="Aslett M."/>
            <person name="Allison H.C."/>
            <person name="Burton P."/>
            <person name="Vavrova-Anderson J."/>
            <person name="Brown R."/>
            <person name="Browne H."/>
            <person name="Corton N."/>
            <person name="Hauser H."/>
            <person name="Gamble J."/>
            <person name="Gilderthorp R."/>
            <person name="Marcello L."/>
            <person name="McQuillan J."/>
            <person name="Otto T.D."/>
            <person name="Quail M.A."/>
            <person name="Sanders M.J."/>
            <person name="van Tonder A."/>
            <person name="Ginger M.L."/>
            <person name="Field M.C."/>
            <person name="Barry J.D."/>
            <person name="Hertz-Fowler C."/>
            <person name="Berriman M."/>
        </authorList>
    </citation>
    <scope>NUCLEOTIDE SEQUENCE</scope>
    <source>
        <strain evidence="2">Y486</strain>
    </source>
</reference>